<protein>
    <submittedName>
        <fullName evidence="2">(African queen) hypothetical protein</fullName>
    </submittedName>
</protein>
<evidence type="ECO:0000313" key="2">
    <source>
        <dbReference type="EMBL" id="CAG9565078.1"/>
    </source>
</evidence>
<feature type="region of interest" description="Disordered" evidence="1">
    <location>
        <begin position="130"/>
        <end position="153"/>
    </location>
</feature>
<accession>A0A8J2QSB6</accession>
<organism evidence="2 3">
    <name type="scientific">Danaus chrysippus</name>
    <name type="common">African queen</name>
    <dbReference type="NCBI Taxonomy" id="151541"/>
    <lineage>
        <taxon>Eukaryota</taxon>
        <taxon>Metazoa</taxon>
        <taxon>Ecdysozoa</taxon>
        <taxon>Arthropoda</taxon>
        <taxon>Hexapoda</taxon>
        <taxon>Insecta</taxon>
        <taxon>Pterygota</taxon>
        <taxon>Neoptera</taxon>
        <taxon>Endopterygota</taxon>
        <taxon>Lepidoptera</taxon>
        <taxon>Glossata</taxon>
        <taxon>Ditrysia</taxon>
        <taxon>Papilionoidea</taxon>
        <taxon>Nymphalidae</taxon>
        <taxon>Danainae</taxon>
        <taxon>Danaini</taxon>
        <taxon>Danaina</taxon>
        <taxon>Danaus</taxon>
        <taxon>Anosia</taxon>
    </lineage>
</organism>
<dbReference type="Proteomes" id="UP000789524">
    <property type="component" value="Unassembled WGS sequence"/>
</dbReference>
<feature type="compositionally biased region" description="Pro residues" evidence="1">
    <location>
        <begin position="1"/>
        <end position="10"/>
    </location>
</feature>
<feature type="region of interest" description="Disordered" evidence="1">
    <location>
        <begin position="1"/>
        <end position="114"/>
    </location>
</feature>
<dbReference type="AlphaFoldDB" id="A0A8J2QSB6"/>
<name>A0A8J2QSB6_9NEOP</name>
<proteinExistence type="predicted"/>
<sequence length="153" mass="16198">MRRAPPPPPAGDQLRPPSDRDIRNPRPGHPPLPPPHKCSPFQCVQLRFLEGGARPWPGGPSGRLPSRRSRAGRWPLSGPLRRRAAGGPKGVHPTSPRAPECAGARSQDLTGRAAGRGRPLVALCRRASPLAGAPMGRPARGLVERGPARPAPP</sequence>
<evidence type="ECO:0000256" key="1">
    <source>
        <dbReference type="SAM" id="MobiDB-lite"/>
    </source>
</evidence>
<comment type="caution">
    <text evidence="2">The sequence shown here is derived from an EMBL/GenBank/DDBJ whole genome shotgun (WGS) entry which is preliminary data.</text>
</comment>
<feature type="compositionally biased region" description="Pro residues" evidence="1">
    <location>
        <begin position="27"/>
        <end position="37"/>
    </location>
</feature>
<gene>
    <name evidence="2" type="ORF">DCHRY22_LOCUS5984</name>
</gene>
<keyword evidence="3" id="KW-1185">Reference proteome</keyword>
<reference evidence="2" key="1">
    <citation type="submission" date="2021-09" db="EMBL/GenBank/DDBJ databases">
        <authorList>
            <person name="Martin H S."/>
        </authorList>
    </citation>
    <scope>NUCLEOTIDE SEQUENCE</scope>
</reference>
<dbReference type="EMBL" id="CAKASE010000052">
    <property type="protein sequence ID" value="CAG9565078.1"/>
    <property type="molecule type" value="Genomic_DNA"/>
</dbReference>
<evidence type="ECO:0000313" key="3">
    <source>
        <dbReference type="Proteomes" id="UP000789524"/>
    </source>
</evidence>